<sequence>MQEKIDQELDKIRPFLQAHGGDIKIVAFDQKLGVLKLQLSGACHGCPLSAMTFENIVKSQLAKIKGLNDIKLIDHE</sequence>
<dbReference type="Pfam" id="PF01106">
    <property type="entry name" value="NifU"/>
    <property type="match status" value="1"/>
</dbReference>
<dbReference type="InterPro" id="IPR034904">
    <property type="entry name" value="FSCA_dom_sf"/>
</dbReference>
<organism evidence="2 3">
    <name type="scientific">Candidatus Komeilibacteria bacterium CG_4_10_14_0_8_um_filter_37_78</name>
    <dbReference type="NCBI Taxonomy" id="1974471"/>
    <lineage>
        <taxon>Bacteria</taxon>
        <taxon>Candidatus Komeiliibacteriota</taxon>
    </lineage>
</organism>
<dbReference type="SUPFAM" id="SSF117916">
    <property type="entry name" value="Fe-S cluster assembly (FSCA) domain-like"/>
    <property type="match status" value="1"/>
</dbReference>
<dbReference type="PANTHER" id="PTHR11178">
    <property type="entry name" value="IRON-SULFUR CLUSTER SCAFFOLD PROTEIN NFU-RELATED"/>
    <property type="match status" value="1"/>
</dbReference>
<reference evidence="3" key="1">
    <citation type="submission" date="2017-09" db="EMBL/GenBank/DDBJ databases">
        <title>Depth-based differentiation of microbial function through sediment-hosted aquifers and enrichment of novel symbionts in the deep terrestrial subsurface.</title>
        <authorList>
            <person name="Probst A.J."/>
            <person name="Ladd B."/>
            <person name="Jarett J.K."/>
            <person name="Geller-Mcgrath D.E."/>
            <person name="Sieber C.M.K."/>
            <person name="Emerson J.B."/>
            <person name="Anantharaman K."/>
            <person name="Thomas B.C."/>
            <person name="Malmstrom R."/>
            <person name="Stieglmeier M."/>
            <person name="Klingl A."/>
            <person name="Woyke T."/>
            <person name="Ryan C.M."/>
            <person name="Banfield J.F."/>
        </authorList>
    </citation>
    <scope>NUCLEOTIDE SEQUENCE [LARGE SCALE GENOMIC DNA]</scope>
</reference>
<evidence type="ECO:0000313" key="2">
    <source>
        <dbReference type="EMBL" id="PIY95357.1"/>
    </source>
</evidence>
<dbReference type="EMBL" id="PFMC01000012">
    <property type="protein sequence ID" value="PIY95357.1"/>
    <property type="molecule type" value="Genomic_DNA"/>
</dbReference>
<proteinExistence type="predicted"/>
<dbReference type="InterPro" id="IPR001075">
    <property type="entry name" value="NIF_FeS_clus_asmbl_NifU_C"/>
</dbReference>
<gene>
    <name evidence="2" type="ORF">COY67_00440</name>
</gene>
<evidence type="ECO:0000259" key="1">
    <source>
        <dbReference type="Pfam" id="PF01106"/>
    </source>
</evidence>
<feature type="domain" description="NIF system FeS cluster assembly NifU C-terminal" evidence="1">
    <location>
        <begin position="5"/>
        <end position="62"/>
    </location>
</feature>
<name>A0A2M7RFJ7_9BACT</name>
<evidence type="ECO:0000313" key="3">
    <source>
        <dbReference type="Proteomes" id="UP000228689"/>
    </source>
</evidence>
<dbReference type="AlphaFoldDB" id="A0A2M7RFJ7"/>
<dbReference type="GO" id="GO:0005506">
    <property type="term" value="F:iron ion binding"/>
    <property type="evidence" value="ECO:0007669"/>
    <property type="project" value="InterPro"/>
</dbReference>
<dbReference type="Gene3D" id="3.30.300.130">
    <property type="entry name" value="Fe-S cluster assembly (FSCA)"/>
    <property type="match status" value="1"/>
</dbReference>
<protein>
    <recommendedName>
        <fullName evidence="1">NIF system FeS cluster assembly NifU C-terminal domain-containing protein</fullName>
    </recommendedName>
</protein>
<dbReference type="GO" id="GO:0016226">
    <property type="term" value="P:iron-sulfur cluster assembly"/>
    <property type="evidence" value="ECO:0007669"/>
    <property type="project" value="InterPro"/>
</dbReference>
<accession>A0A2M7RFJ7</accession>
<dbReference type="GO" id="GO:0051536">
    <property type="term" value="F:iron-sulfur cluster binding"/>
    <property type="evidence" value="ECO:0007669"/>
    <property type="project" value="InterPro"/>
</dbReference>
<dbReference type="Proteomes" id="UP000228689">
    <property type="component" value="Unassembled WGS sequence"/>
</dbReference>
<comment type="caution">
    <text evidence="2">The sequence shown here is derived from an EMBL/GenBank/DDBJ whole genome shotgun (WGS) entry which is preliminary data.</text>
</comment>